<comment type="caution">
    <text evidence="4">The sequence shown here is derived from an EMBL/GenBank/DDBJ whole genome shotgun (WGS) entry which is preliminary data.</text>
</comment>
<feature type="region of interest" description="Disordered" evidence="3">
    <location>
        <begin position="397"/>
        <end position="461"/>
    </location>
</feature>
<dbReference type="VEuPathDB" id="ToxoDB:TGVAND_234670"/>
<dbReference type="EMBL" id="AEYJ02001672">
    <property type="protein sequence ID" value="KFH00333.1"/>
    <property type="molecule type" value="Genomic_DNA"/>
</dbReference>
<feature type="region of interest" description="Disordered" evidence="3">
    <location>
        <begin position="298"/>
        <end position="317"/>
    </location>
</feature>
<evidence type="ECO:0000313" key="5">
    <source>
        <dbReference type="Proteomes" id="UP000028840"/>
    </source>
</evidence>
<dbReference type="AlphaFoldDB" id="A0A086PJ01"/>
<gene>
    <name evidence="4" type="ORF">TGVAND_234670</name>
</gene>
<feature type="compositionally biased region" description="Polar residues" evidence="3">
    <location>
        <begin position="416"/>
        <end position="427"/>
    </location>
</feature>
<evidence type="ECO:0000313" key="4">
    <source>
        <dbReference type="EMBL" id="KFH00333.1"/>
    </source>
</evidence>
<dbReference type="Gene3D" id="3.90.640.10">
    <property type="entry name" value="Actin, Chain A, domain 4"/>
    <property type="match status" value="2"/>
</dbReference>
<accession>A0A086PJ01</accession>
<reference evidence="4 5" key="1">
    <citation type="submission" date="2014-08" db="EMBL/GenBank/DDBJ databases">
        <authorList>
            <person name="Sibley D."/>
            <person name="Venepally P."/>
            <person name="Karamycheva S."/>
            <person name="Hadjithomas M."/>
            <person name="Khan A."/>
            <person name="Brunk B."/>
            <person name="Roos D."/>
            <person name="Caler E."/>
            <person name="Lorenzi H."/>
        </authorList>
    </citation>
    <scope>NUCLEOTIDE SEQUENCE [LARGE SCALE GENOMIC DNA]</scope>
    <source>
        <strain evidence="4 5">VAND</strain>
    </source>
</reference>
<evidence type="ECO:0000256" key="1">
    <source>
        <dbReference type="ARBA" id="ARBA00049360"/>
    </source>
</evidence>
<reference evidence="4 5" key="2">
    <citation type="journal article" date="2015" name="Eukaryot. Cell">
        <title>Genetic mapping reveals that sinefungin resistance in Toxoplasma gondii is controlled by a putative amino acid transporter locus that can be used as a negative selectable marker.</title>
        <authorList>
            <person name="Behnke M.S."/>
            <person name="Khan A."/>
            <person name="Sibley L.D."/>
        </authorList>
    </citation>
    <scope>NUCLEOTIDE SEQUENCE [LARGE SCALE GENOMIC DNA]</scope>
    <source>
        <strain evidence="4 5">VAND</strain>
    </source>
</reference>
<dbReference type="SUPFAM" id="SSF53067">
    <property type="entry name" value="Actin-like ATPase domain"/>
    <property type="match status" value="2"/>
</dbReference>
<protein>
    <submittedName>
        <fullName evidence="4">Actin-like family protein</fullName>
    </submittedName>
</protein>
<dbReference type="Pfam" id="PF00022">
    <property type="entry name" value="Actin"/>
    <property type="match status" value="1"/>
</dbReference>
<sequence>MEEASGGAPPAGSFFSWLREREAQQLQAEAQQLQAAAPQHPREVEEASKQGFFSWLRTRQEDDAIWKCSWDVPASSLERRKDRDEHEPILVFDLGAYHLRAHVAERGGEGEEQSSILPSCVRRPWSGDGGYLSGCERGAVQNWEEVEDVLVDTLENHMSLGTGRRTDGVKRFLACVSSLRSPAHFARLGEIVFELLDAQQFLSVDQDLLSALAICGCSSAWRVSGEDPFAAAAGQLCRQMQNFTGVVIDVGSSVSRISPLLSGLAISGVVVELPLGGRDLDLLIRDDLLAQNERLERRSRNEDGVQGRPGRSGSTVDHCDFFRAAESTQASRREAAHWNVVSLTAARQGKEQLVYCVEDPAASDSGSYAVLQAETAFCAAHPASYEVRLRRRDCRQSVATGEDARREREDDADSTAFKTGQRRSSTPLVPPESSSSRFPSSSLSSSSLSSPSSSSPSSALFSFPPQTQASLLREVQMSEGISSTAKRECASRCISPLASLETGEVMRAGGRHLNCLTASRVRASELFFDKPFLADYRRRHHRGGMDKLDGDTLPEALLEAVERCPLDLKRELLENIYLVGGSSLIPGFAARLQAEVTNHLRRQKAHCSILPRVHVMPSPLQLHSVVSGGFRFALGPQFDLNHINRQQYEEYGTSFLERFSVRGRLR</sequence>
<name>A0A086PJ01_TOXGO</name>
<dbReference type="InterPro" id="IPR004000">
    <property type="entry name" value="Actin"/>
</dbReference>
<dbReference type="Gene3D" id="3.30.420.40">
    <property type="match status" value="4"/>
</dbReference>
<dbReference type="OrthoDB" id="421448at2759"/>
<dbReference type="Proteomes" id="UP000028840">
    <property type="component" value="Unassembled WGS sequence"/>
</dbReference>
<feature type="compositionally biased region" description="Low complexity" evidence="3">
    <location>
        <begin position="431"/>
        <end position="461"/>
    </location>
</feature>
<dbReference type="SMART" id="SM00268">
    <property type="entry name" value="ACTIN"/>
    <property type="match status" value="1"/>
</dbReference>
<evidence type="ECO:0000256" key="2">
    <source>
        <dbReference type="RuleBase" id="RU000487"/>
    </source>
</evidence>
<dbReference type="PANTHER" id="PTHR11937">
    <property type="entry name" value="ACTIN"/>
    <property type="match status" value="1"/>
</dbReference>
<organism evidence="4 5">
    <name type="scientific">Toxoplasma gondii VAND</name>
    <dbReference type="NCBI Taxonomy" id="933077"/>
    <lineage>
        <taxon>Eukaryota</taxon>
        <taxon>Sar</taxon>
        <taxon>Alveolata</taxon>
        <taxon>Apicomplexa</taxon>
        <taxon>Conoidasida</taxon>
        <taxon>Coccidia</taxon>
        <taxon>Eucoccidiorida</taxon>
        <taxon>Eimeriorina</taxon>
        <taxon>Sarcocystidae</taxon>
        <taxon>Toxoplasma</taxon>
    </lineage>
</organism>
<proteinExistence type="inferred from homology"/>
<comment type="similarity">
    <text evidence="2">Belongs to the actin family.</text>
</comment>
<dbReference type="InterPro" id="IPR043129">
    <property type="entry name" value="ATPase_NBD"/>
</dbReference>
<evidence type="ECO:0000256" key="3">
    <source>
        <dbReference type="SAM" id="MobiDB-lite"/>
    </source>
</evidence>
<comment type="catalytic activity">
    <reaction evidence="1">
        <text>ATP + H2O = ADP + phosphate + H(+)</text>
        <dbReference type="Rhea" id="RHEA:13065"/>
        <dbReference type="ChEBI" id="CHEBI:15377"/>
        <dbReference type="ChEBI" id="CHEBI:15378"/>
        <dbReference type="ChEBI" id="CHEBI:30616"/>
        <dbReference type="ChEBI" id="CHEBI:43474"/>
        <dbReference type="ChEBI" id="CHEBI:456216"/>
    </reaction>
</comment>